<dbReference type="EC" id="2.1.1.-" evidence="4"/>
<evidence type="ECO:0000256" key="2">
    <source>
        <dbReference type="ARBA" id="ARBA00022679"/>
    </source>
</evidence>
<comment type="caution">
    <text evidence="4">Lacks conserved residue(s) required for the propagation of feature annotation.</text>
</comment>
<keyword evidence="2 4" id="KW-0808">Transferase</keyword>
<sequence length="217" mass="23355">MNQRAKDLLKKGASELGLELTPAQLNALDLFAEELKKWNRKINLTAITDDEGIAVKHLVDSLSLLKAVHGPGRMLDIGSGGGFPGIPVKVVQPDLEIVSVDAVVKKISFQKQAVRLLNLVGFDALHVRAETLAAQYAGHFDWVVSRAFSDIPSFVAMALPVLKDGGRIVAMKGKSVAEEVTAAEAELEKLGARVECRHDFTLPGSGDARSLVILVKK</sequence>
<keyword evidence="3 4" id="KW-0949">S-adenosyl-L-methionine</keyword>
<comment type="similarity">
    <text evidence="4">Belongs to the methyltransferase superfamily. RNA methyltransferase RsmG family.</text>
</comment>
<evidence type="ECO:0000256" key="1">
    <source>
        <dbReference type="ARBA" id="ARBA00022603"/>
    </source>
</evidence>
<dbReference type="CDD" id="cd02440">
    <property type="entry name" value="AdoMet_MTases"/>
    <property type="match status" value="1"/>
</dbReference>
<keyword evidence="1 4" id="KW-0489">Methyltransferase</keyword>
<dbReference type="PIRSF" id="PIRSF003078">
    <property type="entry name" value="GidB"/>
    <property type="match status" value="1"/>
</dbReference>
<accession>A0ABX8J4H1</accession>
<keyword evidence="4" id="KW-0963">Cytoplasm</keyword>
<evidence type="ECO:0000313" key="5">
    <source>
        <dbReference type="EMBL" id="QWV93338.1"/>
    </source>
</evidence>
<evidence type="ECO:0000313" key="6">
    <source>
        <dbReference type="Proteomes" id="UP000683557"/>
    </source>
</evidence>
<keyword evidence="6" id="KW-1185">Reference proteome</keyword>
<keyword evidence="4" id="KW-0698">rRNA processing</keyword>
<comment type="function">
    <text evidence="4">Specifically methylates the N7 position of a guanine in 16S rRNA.</text>
</comment>
<dbReference type="NCBIfam" id="TIGR00138">
    <property type="entry name" value="rsmG_gidB"/>
    <property type="match status" value="1"/>
</dbReference>
<feature type="binding site" evidence="4">
    <location>
        <begin position="129"/>
        <end position="130"/>
    </location>
    <ligand>
        <name>S-adenosyl-L-methionine</name>
        <dbReference type="ChEBI" id="CHEBI:59789"/>
    </ligand>
</feature>
<feature type="binding site" evidence="4">
    <location>
        <position position="146"/>
    </location>
    <ligand>
        <name>S-adenosyl-L-methionine</name>
        <dbReference type="ChEBI" id="CHEBI:59789"/>
    </ligand>
</feature>
<dbReference type="Pfam" id="PF02527">
    <property type="entry name" value="GidB"/>
    <property type="match status" value="1"/>
</dbReference>
<reference evidence="5 6" key="1">
    <citation type="submission" date="2021-06" db="EMBL/GenBank/DDBJ databases">
        <title>Gemonas diversity in paddy soil.</title>
        <authorList>
            <person name="Liu G."/>
        </authorList>
    </citation>
    <scope>NUCLEOTIDE SEQUENCE [LARGE SCALE GENOMIC DNA]</scope>
    <source>
        <strain evidence="5 6">RG10</strain>
    </source>
</reference>
<dbReference type="HAMAP" id="MF_00074">
    <property type="entry name" value="16SrRNA_methyltr_G"/>
    <property type="match status" value="1"/>
</dbReference>
<dbReference type="EMBL" id="CP076723">
    <property type="protein sequence ID" value="QWV93338.1"/>
    <property type="molecule type" value="Genomic_DNA"/>
</dbReference>
<evidence type="ECO:0000256" key="4">
    <source>
        <dbReference type="HAMAP-Rule" id="MF_00074"/>
    </source>
</evidence>
<protein>
    <recommendedName>
        <fullName evidence="4">Ribosomal RNA small subunit methyltransferase G</fullName>
        <ecNumber evidence="4">2.1.1.-</ecNumber>
    </recommendedName>
    <alternativeName>
        <fullName evidence="4">16S rRNA 7-methylguanosine methyltransferase</fullName>
        <shortName evidence="4">16S rRNA m7G methyltransferase</shortName>
    </alternativeName>
</protein>
<feature type="binding site" evidence="4">
    <location>
        <position position="78"/>
    </location>
    <ligand>
        <name>S-adenosyl-L-methionine</name>
        <dbReference type="ChEBI" id="CHEBI:59789"/>
    </ligand>
</feature>
<dbReference type="PANTHER" id="PTHR31760:SF0">
    <property type="entry name" value="S-ADENOSYL-L-METHIONINE-DEPENDENT METHYLTRANSFERASES SUPERFAMILY PROTEIN"/>
    <property type="match status" value="1"/>
</dbReference>
<evidence type="ECO:0000256" key="3">
    <source>
        <dbReference type="ARBA" id="ARBA00022691"/>
    </source>
</evidence>
<dbReference type="Proteomes" id="UP000683557">
    <property type="component" value="Chromosome"/>
</dbReference>
<name>A0ABX8J4H1_9BACT</name>
<dbReference type="GO" id="GO:0008168">
    <property type="term" value="F:methyltransferase activity"/>
    <property type="evidence" value="ECO:0007669"/>
    <property type="project" value="UniProtKB-KW"/>
</dbReference>
<comment type="subcellular location">
    <subcellularLocation>
        <location evidence="4">Cytoplasm</location>
    </subcellularLocation>
</comment>
<dbReference type="PANTHER" id="PTHR31760">
    <property type="entry name" value="S-ADENOSYL-L-METHIONINE-DEPENDENT METHYLTRANSFERASES SUPERFAMILY PROTEIN"/>
    <property type="match status" value="1"/>
</dbReference>
<gene>
    <name evidence="4 5" type="primary">rsmG</name>
    <name evidence="5" type="ORF">KP004_19570</name>
</gene>
<organism evidence="5 6">
    <name type="scientific">Geomonas oryzisoli</name>
    <dbReference type="NCBI Taxonomy" id="2847992"/>
    <lineage>
        <taxon>Bacteria</taxon>
        <taxon>Pseudomonadati</taxon>
        <taxon>Thermodesulfobacteriota</taxon>
        <taxon>Desulfuromonadia</taxon>
        <taxon>Geobacterales</taxon>
        <taxon>Geobacteraceae</taxon>
        <taxon>Geomonas</taxon>
    </lineage>
</organism>
<dbReference type="InterPro" id="IPR003682">
    <property type="entry name" value="rRNA_ssu_MeTfrase_G"/>
</dbReference>
<proteinExistence type="inferred from homology"/>
<dbReference type="RefSeq" id="WP_216800062.1">
    <property type="nucleotide sequence ID" value="NZ_CP076723.1"/>
</dbReference>
<feature type="binding site" evidence="4">
    <location>
        <position position="83"/>
    </location>
    <ligand>
        <name>S-adenosyl-L-methionine</name>
        <dbReference type="ChEBI" id="CHEBI:59789"/>
    </ligand>
</feature>
<dbReference type="GO" id="GO:0032259">
    <property type="term" value="P:methylation"/>
    <property type="evidence" value="ECO:0007669"/>
    <property type="project" value="UniProtKB-KW"/>
</dbReference>